<dbReference type="EMBL" id="JAHRIQ010088496">
    <property type="protein sequence ID" value="MEQ2250106.1"/>
    <property type="molecule type" value="Genomic_DNA"/>
</dbReference>
<feature type="region of interest" description="Disordered" evidence="1">
    <location>
        <begin position="1"/>
        <end position="34"/>
    </location>
</feature>
<evidence type="ECO:0000256" key="1">
    <source>
        <dbReference type="SAM" id="MobiDB-lite"/>
    </source>
</evidence>
<sequence length="103" mass="10877">MHLEIGPPRSPPSSATQSPLHLSLMVPPASGGPTGGWPRISCSGFAWRVPREAAQPPGALRRLLTPGLAPGWDPGSAVPGDVTCLDFVVLMKVFLNRFVQPIT</sequence>
<dbReference type="Proteomes" id="UP001482620">
    <property type="component" value="Unassembled WGS sequence"/>
</dbReference>
<accession>A0ABV0UZ68</accession>
<keyword evidence="3" id="KW-1185">Reference proteome</keyword>
<evidence type="ECO:0000313" key="3">
    <source>
        <dbReference type="Proteomes" id="UP001482620"/>
    </source>
</evidence>
<gene>
    <name evidence="2" type="ORF">ILYODFUR_036424</name>
</gene>
<proteinExistence type="predicted"/>
<organism evidence="2 3">
    <name type="scientific">Ilyodon furcidens</name>
    <name type="common">goldbreast splitfin</name>
    <dbReference type="NCBI Taxonomy" id="33524"/>
    <lineage>
        <taxon>Eukaryota</taxon>
        <taxon>Metazoa</taxon>
        <taxon>Chordata</taxon>
        <taxon>Craniata</taxon>
        <taxon>Vertebrata</taxon>
        <taxon>Euteleostomi</taxon>
        <taxon>Actinopterygii</taxon>
        <taxon>Neopterygii</taxon>
        <taxon>Teleostei</taxon>
        <taxon>Neoteleostei</taxon>
        <taxon>Acanthomorphata</taxon>
        <taxon>Ovalentaria</taxon>
        <taxon>Atherinomorphae</taxon>
        <taxon>Cyprinodontiformes</taxon>
        <taxon>Goodeidae</taxon>
        <taxon>Ilyodon</taxon>
    </lineage>
</organism>
<name>A0ABV0UZ68_9TELE</name>
<protein>
    <submittedName>
        <fullName evidence="2">Uncharacterized protein</fullName>
    </submittedName>
</protein>
<comment type="caution">
    <text evidence="2">The sequence shown here is derived from an EMBL/GenBank/DDBJ whole genome shotgun (WGS) entry which is preliminary data.</text>
</comment>
<reference evidence="2 3" key="1">
    <citation type="submission" date="2021-06" db="EMBL/GenBank/DDBJ databases">
        <authorList>
            <person name="Palmer J.M."/>
        </authorList>
    </citation>
    <scope>NUCLEOTIDE SEQUENCE [LARGE SCALE GENOMIC DNA]</scope>
    <source>
        <strain evidence="3">if_2019</strain>
        <tissue evidence="2">Muscle</tissue>
    </source>
</reference>
<evidence type="ECO:0000313" key="2">
    <source>
        <dbReference type="EMBL" id="MEQ2250106.1"/>
    </source>
</evidence>